<dbReference type="GO" id="GO:0016746">
    <property type="term" value="F:acyltransferase activity"/>
    <property type="evidence" value="ECO:0007669"/>
    <property type="project" value="UniProtKB-KW"/>
</dbReference>
<dbReference type="Gene3D" id="3.40.630.30">
    <property type="match status" value="1"/>
</dbReference>
<dbReference type="PROSITE" id="PS51729">
    <property type="entry name" value="GNAT_YJDJ"/>
    <property type="match status" value="1"/>
</dbReference>
<dbReference type="CDD" id="cd04301">
    <property type="entry name" value="NAT_SF"/>
    <property type="match status" value="1"/>
</dbReference>
<reference evidence="5" key="1">
    <citation type="journal article" date="2019" name="Int. J. Syst. Evol. Microbiol.">
        <title>The Global Catalogue of Microorganisms (GCM) 10K type strain sequencing project: providing services to taxonomists for standard genome sequencing and annotation.</title>
        <authorList>
            <consortium name="The Broad Institute Genomics Platform"/>
            <consortium name="The Broad Institute Genome Sequencing Center for Infectious Disease"/>
            <person name="Wu L."/>
            <person name="Ma J."/>
        </authorList>
    </citation>
    <scope>NUCLEOTIDE SEQUENCE [LARGE SCALE GENOMIC DNA]</scope>
    <source>
        <strain evidence="5">ICMP 257</strain>
    </source>
</reference>
<feature type="region of interest" description="Disordered" evidence="1">
    <location>
        <begin position="95"/>
        <end position="118"/>
    </location>
</feature>
<organism evidence="4 5">
    <name type="scientific">Streptomyces atroolivaceus</name>
    <dbReference type="NCBI Taxonomy" id="66869"/>
    <lineage>
        <taxon>Bacteria</taxon>
        <taxon>Bacillati</taxon>
        <taxon>Actinomycetota</taxon>
        <taxon>Actinomycetes</taxon>
        <taxon>Kitasatosporales</taxon>
        <taxon>Streptomycetaceae</taxon>
        <taxon>Streptomyces</taxon>
    </lineage>
</organism>
<dbReference type="PANTHER" id="PTHR31435:SF10">
    <property type="entry name" value="BSR4717 PROTEIN"/>
    <property type="match status" value="1"/>
</dbReference>
<proteinExistence type="predicted"/>
<evidence type="ECO:0000256" key="1">
    <source>
        <dbReference type="SAM" id="MobiDB-lite"/>
    </source>
</evidence>
<gene>
    <name evidence="4" type="ORF">ACFPL4_14745</name>
</gene>
<dbReference type="GeneID" id="31235281"/>
<protein>
    <submittedName>
        <fullName evidence="4">GNAT family N-acetyltransferase</fullName>
        <ecNumber evidence="4">2.3.1.-</ecNumber>
    </submittedName>
</protein>
<dbReference type="EC" id="2.3.1.-" evidence="4"/>
<dbReference type="SUPFAM" id="SSF55729">
    <property type="entry name" value="Acyl-CoA N-acyltransferases (Nat)"/>
    <property type="match status" value="1"/>
</dbReference>
<evidence type="ECO:0000313" key="5">
    <source>
        <dbReference type="Proteomes" id="UP001595908"/>
    </source>
</evidence>
<feature type="domain" description="N-acetyltransferase" evidence="3">
    <location>
        <begin position="11"/>
        <end position="100"/>
    </location>
</feature>
<dbReference type="InterPro" id="IPR031165">
    <property type="entry name" value="GNAT_YJDJ"/>
</dbReference>
<comment type="caution">
    <text evidence="4">The sequence shown here is derived from an EMBL/GenBank/DDBJ whole genome shotgun (WGS) entry which is preliminary data.</text>
</comment>
<name>A0ABV9V9K5_STRAZ</name>
<dbReference type="Proteomes" id="UP001595908">
    <property type="component" value="Unassembled WGS sequence"/>
</dbReference>
<keyword evidence="4" id="KW-0808">Transferase</keyword>
<dbReference type="InterPro" id="IPR016181">
    <property type="entry name" value="Acyl_CoA_acyltransferase"/>
</dbReference>
<keyword evidence="5" id="KW-1185">Reference proteome</keyword>
<dbReference type="PROSITE" id="PS51186">
    <property type="entry name" value="GNAT"/>
    <property type="match status" value="1"/>
</dbReference>
<dbReference type="EMBL" id="JBHSJE010000003">
    <property type="protein sequence ID" value="MFC4979607.1"/>
    <property type="molecule type" value="Genomic_DNA"/>
</dbReference>
<dbReference type="InterPro" id="IPR045057">
    <property type="entry name" value="Gcn5-rel_NAT"/>
</dbReference>
<dbReference type="PANTHER" id="PTHR31435">
    <property type="entry name" value="PROTEIN NATD1"/>
    <property type="match status" value="1"/>
</dbReference>
<feature type="domain" description="N-acetyltransferase" evidence="2">
    <location>
        <begin position="1"/>
        <end position="118"/>
    </location>
</feature>
<keyword evidence="4" id="KW-0012">Acyltransferase</keyword>
<dbReference type="InterPro" id="IPR000182">
    <property type="entry name" value="GNAT_dom"/>
</dbReference>
<dbReference type="RefSeq" id="WP_033302978.1">
    <property type="nucleotide sequence ID" value="NZ_JBFAGR010000005.1"/>
</dbReference>
<sequence>MAAESTAVDIRDDRENGKLVAYDGGSAAGYIAYFAMYPEPGALVAVHTVVAPEYEGKGVAGALARDFYAMAAREGVPVVPLCPYLAMWARRHPEQAPEAPEELVRGAERQLASHPELF</sequence>
<evidence type="ECO:0000259" key="2">
    <source>
        <dbReference type="PROSITE" id="PS51186"/>
    </source>
</evidence>
<dbReference type="Pfam" id="PF14542">
    <property type="entry name" value="Acetyltransf_CG"/>
    <property type="match status" value="1"/>
</dbReference>
<evidence type="ECO:0000259" key="3">
    <source>
        <dbReference type="PROSITE" id="PS51729"/>
    </source>
</evidence>
<evidence type="ECO:0000313" key="4">
    <source>
        <dbReference type="EMBL" id="MFC4979607.1"/>
    </source>
</evidence>
<accession>A0ABV9V9K5</accession>